<keyword evidence="2" id="KW-1185">Reference proteome</keyword>
<dbReference type="InterPro" id="IPR028961">
    <property type="entry name" value="Imm21"/>
</dbReference>
<dbReference type="Proteomes" id="UP000422572">
    <property type="component" value="Chromosome"/>
</dbReference>
<evidence type="ECO:0000313" key="2">
    <source>
        <dbReference type="Proteomes" id="UP000422572"/>
    </source>
</evidence>
<evidence type="ECO:0008006" key="3">
    <source>
        <dbReference type="Google" id="ProtNLM"/>
    </source>
</evidence>
<reference evidence="1 2" key="1">
    <citation type="submission" date="2018-12" db="EMBL/GenBank/DDBJ databases">
        <title>Complete genome sequence of Streptomyces ficellus NRRL8067, the producer of ficellomycin, feldamycin and nojirimycin.</title>
        <authorList>
            <person name="Zhang H."/>
            <person name="Yue R."/>
            <person name="Liu Y."/>
            <person name="Li M."/>
            <person name="Mu H."/>
            <person name="Zhang J."/>
        </authorList>
    </citation>
    <scope>NUCLEOTIDE SEQUENCE [LARGE SCALE GENOMIC DNA]</scope>
    <source>
        <strain evidence="1 2">NRRL 8067</strain>
    </source>
</reference>
<dbReference type="Pfam" id="PF15589">
    <property type="entry name" value="Imm21"/>
    <property type="match status" value="1"/>
</dbReference>
<dbReference type="EMBL" id="CP034279">
    <property type="protein sequence ID" value="QGV78629.1"/>
    <property type="molecule type" value="Genomic_DNA"/>
</dbReference>
<dbReference type="AlphaFoldDB" id="A0A6I6FIW0"/>
<accession>A0A6I6FIW0</accession>
<gene>
    <name evidence="1" type="ORF">EIZ62_10525</name>
</gene>
<proteinExistence type="predicted"/>
<sequence length="196" mass="20336">MRASSPLAAVTSRAPFDWVESMGGPLIVLPVSALDTWRGCTESGMVMADGDGPDDYDRACAVDDLAAVIAVGEEGAGALVLGDEPATTCYVPEHHAFLRRLAAPSETGLRAVAETVLADPATPWEECGTWVTDGPAVLMDSAVAGDVLDTEYPGGGFPAQARVSLPPGRWRVRAVHAEAGEENVLVGVVQLLPVGD</sequence>
<dbReference type="OrthoDB" id="3471576at2"/>
<dbReference type="RefSeq" id="WP_156692425.1">
    <property type="nucleotide sequence ID" value="NZ_CP034279.1"/>
</dbReference>
<evidence type="ECO:0000313" key="1">
    <source>
        <dbReference type="EMBL" id="QGV78629.1"/>
    </source>
</evidence>
<organism evidence="1 2">
    <name type="scientific">Streptomyces ficellus</name>
    <dbReference type="NCBI Taxonomy" id="1977088"/>
    <lineage>
        <taxon>Bacteria</taxon>
        <taxon>Bacillati</taxon>
        <taxon>Actinomycetota</taxon>
        <taxon>Actinomycetes</taxon>
        <taxon>Kitasatosporales</taxon>
        <taxon>Streptomycetaceae</taxon>
        <taxon>Streptomyces</taxon>
    </lineage>
</organism>
<protein>
    <recommendedName>
        <fullName evidence="3">Immunity protein 21 of polymorphic toxin system</fullName>
    </recommendedName>
</protein>
<dbReference type="KEGG" id="sfic:EIZ62_10525"/>
<name>A0A6I6FIW0_9ACTN</name>